<keyword evidence="3" id="KW-1185">Reference proteome</keyword>
<evidence type="ECO:0000256" key="1">
    <source>
        <dbReference type="SAM" id="Phobius"/>
    </source>
</evidence>
<protein>
    <submittedName>
        <fullName evidence="2">Uncharacterized protein</fullName>
    </submittedName>
</protein>
<keyword evidence="1" id="KW-1133">Transmembrane helix</keyword>
<keyword evidence="1" id="KW-0812">Transmembrane</keyword>
<accession>A0A1B0AFG1</accession>
<dbReference type="Proteomes" id="UP000092445">
    <property type="component" value="Unassembled WGS sequence"/>
</dbReference>
<name>A0A1B0AFG1_GLOPL</name>
<reference evidence="3" key="1">
    <citation type="submission" date="2014-03" db="EMBL/GenBank/DDBJ databases">
        <authorList>
            <person name="Aksoy S."/>
            <person name="Warren W."/>
            <person name="Wilson R.K."/>
        </authorList>
    </citation>
    <scope>NUCLEOTIDE SEQUENCE [LARGE SCALE GENOMIC DNA]</scope>
    <source>
        <strain evidence="3">IAEA</strain>
    </source>
</reference>
<evidence type="ECO:0000313" key="2">
    <source>
        <dbReference type="EnsemblMetazoa" id="GPAI044005-PA"/>
    </source>
</evidence>
<sequence length="164" mass="19305">MITGKGRHQCFSNRKLPWPNKSKRPANVTNSLYIFDNSTILCDECMKYFNSFTTSFLELCLKTAKQIQVRKTFTRLMSCFLMQKFSCVKISQADFCYHISSTFSFILKHVIYHKKMFKDLLGFYALQSLNLFATKFSFLFMRDSNVPKRKNFPSPQSKEVQFCN</sequence>
<keyword evidence="1" id="KW-0472">Membrane</keyword>
<dbReference type="VEuPathDB" id="VectorBase:GPAI044005"/>
<evidence type="ECO:0000313" key="3">
    <source>
        <dbReference type="Proteomes" id="UP000092445"/>
    </source>
</evidence>
<proteinExistence type="predicted"/>
<dbReference type="AlphaFoldDB" id="A0A1B0AFG1"/>
<dbReference type="EnsemblMetazoa" id="GPAI044005-RA">
    <property type="protein sequence ID" value="GPAI044005-PA"/>
    <property type="gene ID" value="GPAI044005"/>
</dbReference>
<organism evidence="2 3">
    <name type="scientific">Glossina pallidipes</name>
    <name type="common">Tsetse fly</name>
    <dbReference type="NCBI Taxonomy" id="7398"/>
    <lineage>
        <taxon>Eukaryota</taxon>
        <taxon>Metazoa</taxon>
        <taxon>Ecdysozoa</taxon>
        <taxon>Arthropoda</taxon>
        <taxon>Hexapoda</taxon>
        <taxon>Insecta</taxon>
        <taxon>Pterygota</taxon>
        <taxon>Neoptera</taxon>
        <taxon>Endopterygota</taxon>
        <taxon>Diptera</taxon>
        <taxon>Brachycera</taxon>
        <taxon>Muscomorpha</taxon>
        <taxon>Hippoboscoidea</taxon>
        <taxon>Glossinidae</taxon>
        <taxon>Glossina</taxon>
    </lineage>
</organism>
<reference evidence="2" key="2">
    <citation type="submission" date="2020-05" db="UniProtKB">
        <authorList>
            <consortium name="EnsemblMetazoa"/>
        </authorList>
    </citation>
    <scope>IDENTIFICATION</scope>
    <source>
        <strain evidence="2">IAEA</strain>
    </source>
</reference>
<feature type="transmembrane region" description="Helical" evidence="1">
    <location>
        <begin position="121"/>
        <end position="141"/>
    </location>
</feature>